<reference evidence="2" key="1">
    <citation type="submission" date="2019-05" db="EMBL/GenBank/DDBJ databases">
        <title>Complete genome sequencing of Dialister sp. strain 5BBH33.</title>
        <authorList>
            <person name="Sakamoto M."/>
            <person name="Murakami T."/>
            <person name="Mori H."/>
        </authorList>
    </citation>
    <scope>NUCLEOTIDE SEQUENCE [LARGE SCALE GENOMIC DNA]</scope>
    <source>
        <strain evidence="2">5BBH33</strain>
    </source>
</reference>
<proteinExistence type="predicted"/>
<organism evidence="1 2">
    <name type="scientific">Dialister hominis</name>
    <dbReference type="NCBI Taxonomy" id="2582419"/>
    <lineage>
        <taxon>Bacteria</taxon>
        <taxon>Bacillati</taxon>
        <taxon>Bacillota</taxon>
        <taxon>Negativicutes</taxon>
        <taxon>Veillonellales</taxon>
        <taxon>Veillonellaceae</taxon>
        <taxon>Dialister</taxon>
    </lineage>
</organism>
<dbReference type="GeneID" id="92716112"/>
<dbReference type="AlphaFoldDB" id="A0A8D4UU60"/>
<sequence length="86" mass="9408">MTEEQDELIAVENRKKENCIHHLLQMCYASGVKVFDILPAYGADKAIGAAIICYVDGSEKTVRFEGMSAMEMVAAIITKGRLGKGK</sequence>
<dbReference type="RefSeq" id="WP_143332474.1">
    <property type="nucleotide sequence ID" value="NZ_AP019697.1"/>
</dbReference>
<dbReference type="EMBL" id="AP019697">
    <property type="protein sequence ID" value="BBK24964.1"/>
    <property type="molecule type" value="Genomic_DNA"/>
</dbReference>
<evidence type="ECO:0000313" key="1">
    <source>
        <dbReference type="EMBL" id="BBK24964.1"/>
    </source>
</evidence>
<protein>
    <submittedName>
        <fullName evidence="1">Uncharacterized protein</fullName>
    </submittedName>
</protein>
<name>A0A8D4UU60_9FIRM</name>
<keyword evidence="2" id="KW-1185">Reference proteome</keyword>
<evidence type="ECO:0000313" key="2">
    <source>
        <dbReference type="Proteomes" id="UP000320585"/>
    </source>
</evidence>
<gene>
    <name evidence="1" type="ORF">Dia5BBH33_08990</name>
</gene>
<dbReference type="KEGG" id="dho:Dia5BBH33_08990"/>
<accession>A0A8D4UU60</accession>
<dbReference type="Proteomes" id="UP000320585">
    <property type="component" value="Chromosome"/>
</dbReference>